<accession>A0A6A4H085</accession>
<name>A0A6A4H085_9AGAR</name>
<dbReference type="GO" id="GO:0004674">
    <property type="term" value="F:protein serine/threonine kinase activity"/>
    <property type="evidence" value="ECO:0007669"/>
    <property type="project" value="TreeGrafter"/>
</dbReference>
<gene>
    <name evidence="2" type="ORF">BT96DRAFT_797939</name>
</gene>
<dbReference type="SUPFAM" id="SSF56112">
    <property type="entry name" value="Protein kinase-like (PK-like)"/>
    <property type="match status" value="1"/>
</dbReference>
<protein>
    <recommendedName>
        <fullName evidence="1">Protein kinase domain-containing protein</fullName>
    </recommendedName>
</protein>
<dbReference type="InterPro" id="IPR001245">
    <property type="entry name" value="Ser-Thr/Tyr_kinase_cat_dom"/>
</dbReference>
<sequence>LWRQLKHPNILPLLGVNAELFNPSFCLISPWMANKDIISYLKQNFKHSRHEVVSTAFRSFEIGHRSGLFYLHSRDPPVVHGDIRRGGYSLFHLVTCKILTLHRKLHRLRSSCCSHLVTAETTWSIATNKCSEGAIRWMAPELIIQDLPADSSSSKTSRDVYAFGCTIVEILSMQPPFHDLRTDVAVIHGLIAGKRPSRPKDVWCP</sequence>
<proteinExistence type="predicted"/>
<reference evidence="2" key="1">
    <citation type="journal article" date="2019" name="Environ. Microbiol.">
        <title>Fungal ecological strategies reflected in gene transcription - a case study of two litter decomposers.</title>
        <authorList>
            <person name="Barbi F."/>
            <person name="Kohler A."/>
            <person name="Barry K."/>
            <person name="Baskaran P."/>
            <person name="Daum C."/>
            <person name="Fauchery L."/>
            <person name="Ihrmark K."/>
            <person name="Kuo A."/>
            <person name="LaButti K."/>
            <person name="Lipzen A."/>
            <person name="Morin E."/>
            <person name="Grigoriev I.V."/>
            <person name="Henrissat B."/>
            <person name="Lindahl B."/>
            <person name="Martin F."/>
        </authorList>
    </citation>
    <scope>NUCLEOTIDE SEQUENCE</scope>
    <source>
        <strain evidence="2">JB14</strain>
    </source>
</reference>
<dbReference type="Gene3D" id="1.10.510.10">
    <property type="entry name" value="Transferase(Phosphotransferase) domain 1"/>
    <property type="match status" value="1"/>
</dbReference>
<dbReference type="InterPro" id="IPR000719">
    <property type="entry name" value="Prot_kinase_dom"/>
</dbReference>
<feature type="non-terminal residue" evidence="2">
    <location>
        <position position="205"/>
    </location>
</feature>
<dbReference type="PROSITE" id="PS50011">
    <property type="entry name" value="PROTEIN_KINASE_DOM"/>
    <property type="match status" value="1"/>
</dbReference>
<dbReference type="OrthoDB" id="4062651at2759"/>
<keyword evidence="3" id="KW-1185">Reference proteome</keyword>
<evidence type="ECO:0000313" key="3">
    <source>
        <dbReference type="Proteomes" id="UP000799118"/>
    </source>
</evidence>
<dbReference type="Pfam" id="PF07714">
    <property type="entry name" value="PK_Tyr_Ser-Thr"/>
    <property type="match status" value="1"/>
</dbReference>
<organism evidence="2 3">
    <name type="scientific">Gymnopus androsaceus JB14</name>
    <dbReference type="NCBI Taxonomy" id="1447944"/>
    <lineage>
        <taxon>Eukaryota</taxon>
        <taxon>Fungi</taxon>
        <taxon>Dikarya</taxon>
        <taxon>Basidiomycota</taxon>
        <taxon>Agaricomycotina</taxon>
        <taxon>Agaricomycetes</taxon>
        <taxon>Agaricomycetidae</taxon>
        <taxon>Agaricales</taxon>
        <taxon>Marasmiineae</taxon>
        <taxon>Omphalotaceae</taxon>
        <taxon>Gymnopus</taxon>
    </lineage>
</organism>
<dbReference type="EMBL" id="ML769647">
    <property type="protein sequence ID" value="KAE9390765.1"/>
    <property type="molecule type" value="Genomic_DNA"/>
</dbReference>
<evidence type="ECO:0000259" key="1">
    <source>
        <dbReference type="PROSITE" id="PS50011"/>
    </source>
</evidence>
<evidence type="ECO:0000313" key="2">
    <source>
        <dbReference type="EMBL" id="KAE9390765.1"/>
    </source>
</evidence>
<dbReference type="Proteomes" id="UP000799118">
    <property type="component" value="Unassembled WGS sequence"/>
</dbReference>
<feature type="domain" description="Protein kinase" evidence="1">
    <location>
        <begin position="1"/>
        <end position="205"/>
    </location>
</feature>
<dbReference type="PANTHER" id="PTHR44329">
    <property type="entry name" value="SERINE/THREONINE-PROTEIN KINASE TNNI3K-RELATED"/>
    <property type="match status" value="1"/>
</dbReference>
<dbReference type="InterPro" id="IPR011009">
    <property type="entry name" value="Kinase-like_dom_sf"/>
</dbReference>
<dbReference type="InterPro" id="IPR051681">
    <property type="entry name" value="Ser/Thr_Kinases-Pseudokinases"/>
</dbReference>
<dbReference type="GO" id="GO:0005524">
    <property type="term" value="F:ATP binding"/>
    <property type="evidence" value="ECO:0007669"/>
    <property type="project" value="InterPro"/>
</dbReference>
<feature type="non-terminal residue" evidence="2">
    <location>
        <position position="1"/>
    </location>
</feature>
<dbReference type="AlphaFoldDB" id="A0A6A4H085"/>